<name>A0ABU6YSV7_9FABA</name>
<feature type="compositionally biased region" description="Basic and acidic residues" evidence="1">
    <location>
        <begin position="1"/>
        <end position="14"/>
    </location>
</feature>
<dbReference type="Proteomes" id="UP001341840">
    <property type="component" value="Unassembled WGS sequence"/>
</dbReference>
<proteinExistence type="predicted"/>
<comment type="caution">
    <text evidence="2">The sequence shown here is derived from an EMBL/GenBank/DDBJ whole genome shotgun (WGS) entry which is preliminary data.</text>
</comment>
<reference evidence="2 3" key="1">
    <citation type="journal article" date="2023" name="Plants (Basel)">
        <title>Bridging the Gap: Combining Genomics and Transcriptomics Approaches to Understand Stylosanthes scabra, an Orphan Legume from the Brazilian Caatinga.</title>
        <authorList>
            <person name="Ferreira-Neto J.R.C."/>
            <person name="da Silva M.D."/>
            <person name="Binneck E."/>
            <person name="de Melo N.F."/>
            <person name="da Silva R.H."/>
            <person name="de Melo A.L.T.M."/>
            <person name="Pandolfi V."/>
            <person name="Bustamante F.O."/>
            <person name="Brasileiro-Vidal A.C."/>
            <person name="Benko-Iseppon A.M."/>
        </authorList>
    </citation>
    <scope>NUCLEOTIDE SEQUENCE [LARGE SCALE GENOMIC DNA]</scope>
    <source>
        <tissue evidence="2">Leaves</tissue>
    </source>
</reference>
<evidence type="ECO:0000313" key="2">
    <source>
        <dbReference type="EMBL" id="MED6212450.1"/>
    </source>
</evidence>
<protein>
    <submittedName>
        <fullName evidence="2">Uncharacterized protein</fullName>
    </submittedName>
</protein>
<sequence length="88" mass="10467">MPKRHDEEVFDDRFHGKKGPKWRERAQGKLRRTRKARRMDKSQKPKSALTARPPPLHGAPAPSFLNEEVFLWWRDRTTQMALLRHPIS</sequence>
<accession>A0ABU6YSV7</accession>
<evidence type="ECO:0000313" key="3">
    <source>
        <dbReference type="Proteomes" id="UP001341840"/>
    </source>
</evidence>
<keyword evidence="3" id="KW-1185">Reference proteome</keyword>
<organism evidence="2 3">
    <name type="scientific">Stylosanthes scabra</name>
    <dbReference type="NCBI Taxonomy" id="79078"/>
    <lineage>
        <taxon>Eukaryota</taxon>
        <taxon>Viridiplantae</taxon>
        <taxon>Streptophyta</taxon>
        <taxon>Embryophyta</taxon>
        <taxon>Tracheophyta</taxon>
        <taxon>Spermatophyta</taxon>
        <taxon>Magnoliopsida</taxon>
        <taxon>eudicotyledons</taxon>
        <taxon>Gunneridae</taxon>
        <taxon>Pentapetalae</taxon>
        <taxon>rosids</taxon>
        <taxon>fabids</taxon>
        <taxon>Fabales</taxon>
        <taxon>Fabaceae</taxon>
        <taxon>Papilionoideae</taxon>
        <taxon>50 kb inversion clade</taxon>
        <taxon>dalbergioids sensu lato</taxon>
        <taxon>Dalbergieae</taxon>
        <taxon>Pterocarpus clade</taxon>
        <taxon>Stylosanthes</taxon>
    </lineage>
</organism>
<gene>
    <name evidence="2" type="ORF">PIB30_083453</name>
</gene>
<evidence type="ECO:0000256" key="1">
    <source>
        <dbReference type="SAM" id="MobiDB-lite"/>
    </source>
</evidence>
<feature type="region of interest" description="Disordered" evidence="1">
    <location>
        <begin position="1"/>
        <end position="62"/>
    </location>
</feature>
<feature type="compositionally biased region" description="Basic residues" evidence="1">
    <location>
        <begin position="28"/>
        <end position="38"/>
    </location>
</feature>
<dbReference type="EMBL" id="JASCZI010242975">
    <property type="protein sequence ID" value="MED6212450.1"/>
    <property type="molecule type" value="Genomic_DNA"/>
</dbReference>